<evidence type="ECO:0000313" key="1">
    <source>
        <dbReference type="EMBL" id="CEJ62296.1"/>
    </source>
</evidence>
<dbReference type="OrthoDB" id="4453902at2759"/>
<dbReference type="Proteomes" id="UP000042958">
    <property type="component" value="Unassembled WGS sequence"/>
</dbReference>
<organism evidence="1 2">
    <name type="scientific">Penicillium brasilianum</name>
    <dbReference type="NCBI Taxonomy" id="104259"/>
    <lineage>
        <taxon>Eukaryota</taxon>
        <taxon>Fungi</taxon>
        <taxon>Dikarya</taxon>
        <taxon>Ascomycota</taxon>
        <taxon>Pezizomycotina</taxon>
        <taxon>Eurotiomycetes</taxon>
        <taxon>Eurotiomycetidae</taxon>
        <taxon>Eurotiales</taxon>
        <taxon>Aspergillaceae</taxon>
        <taxon>Penicillium</taxon>
    </lineage>
</organism>
<dbReference type="STRING" id="104259.A0A0F7U229"/>
<keyword evidence="2" id="KW-1185">Reference proteome</keyword>
<proteinExistence type="predicted"/>
<gene>
    <name evidence="1" type="ORF">PMG11_10798</name>
</gene>
<dbReference type="EMBL" id="CDHK01000015">
    <property type="protein sequence ID" value="CEJ62296.1"/>
    <property type="molecule type" value="Genomic_DNA"/>
</dbReference>
<protein>
    <submittedName>
        <fullName evidence="1">Uncharacterized protein</fullName>
    </submittedName>
</protein>
<evidence type="ECO:0000313" key="2">
    <source>
        <dbReference type="Proteomes" id="UP000042958"/>
    </source>
</evidence>
<sequence length="329" mass="38708">MESQQPSYCHEIRRLYRLIESTSLEYLSVDHLRELGIEATQVYLADGKLQFDPCFFQPQQHSLHERYPLLDKTQKLRKLTFQRSWDNCIREAADGGVELVLTGYWSAEDFKCREDRFFRDAKYRYLSSLRHEREADVGDRSQQTLLYMQQLLGAERVNPDLPPPDLLPFCLSDLSPLTEGWRTKERKGDPQLANLFYPHKVRWRIEDILEDFDFKDPKPHAVVWNWVEFAAGPAPESLTIHEVQSIVRWFMIRAKRSTWRQHRIQPMLLVSYTGSQDGRIVQAHYDGKKLNLQFSALFQMKDEKTAPIDLFLRYTVSTPVGHTRVDKSS</sequence>
<reference evidence="2" key="1">
    <citation type="journal article" date="2015" name="Genome Announc.">
        <title>Draft genome sequence of the fungus Penicillium brasilianum MG11.</title>
        <authorList>
            <person name="Horn F."/>
            <person name="Linde J."/>
            <person name="Mattern D.J."/>
            <person name="Walther G."/>
            <person name="Guthke R."/>
            <person name="Brakhage A.A."/>
            <person name="Valiante V."/>
        </authorList>
    </citation>
    <scope>NUCLEOTIDE SEQUENCE [LARGE SCALE GENOMIC DNA]</scope>
    <source>
        <strain evidence="2">MG11</strain>
    </source>
</reference>
<name>A0A0F7U229_PENBI</name>
<accession>A0A0F7U229</accession>
<dbReference type="AlphaFoldDB" id="A0A0F7U229"/>